<dbReference type="AlphaFoldDB" id="A0A7C3PI48"/>
<accession>A0A7C3PI48</accession>
<keyword evidence="1" id="KW-0560">Oxidoreductase</keyword>
<dbReference type="SUPFAM" id="SSF51905">
    <property type="entry name" value="FAD/NAD(P)-binding domain"/>
    <property type="match status" value="1"/>
</dbReference>
<dbReference type="PANTHER" id="PTHR13847">
    <property type="entry name" value="SARCOSINE DEHYDROGENASE-RELATED"/>
    <property type="match status" value="1"/>
</dbReference>
<dbReference type="Pfam" id="PF01266">
    <property type="entry name" value="DAO"/>
    <property type="match status" value="1"/>
</dbReference>
<name>A0A7C3PI48_9CYAN</name>
<evidence type="ECO:0000256" key="1">
    <source>
        <dbReference type="ARBA" id="ARBA00023002"/>
    </source>
</evidence>
<evidence type="ECO:0000259" key="2">
    <source>
        <dbReference type="Pfam" id="PF01266"/>
    </source>
</evidence>
<dbReference type="GO" id="GO:0005737">
    <property type="term" value="C:cytoplasm"/>
    <property type="evidence" value="ECO:0007669"/>
    <property type="project" value="TreeGrafter"/>
</dbReference>
<dbReference type="Gene3D" id="3.30.9.10">
    <property type="entry name" value="D-Amino Acid Oxidase, subunit A, domain 2"/>
    <property type="match status" value="1"/>
</dbReference>
<comment type="caution">
    <text evidence="3">The sequence shown here is derived from an EMBL/GenBank/DDBJ whole genome shotgun (WGS) entry which is preliminary data.</text>
</comment>
<organism evidence="3">
    <name type="scientific">Oscillatoriales cyanobacterium SpSt-418</name>
    <dbReference type="NCBI Taxonomy" id="2282169"/>
    <lineage>
        <taxon>Bacteria</taxon>
        <taxon>Bacillati</taxon>
        <taxon>Cyanobacteriota</taxon>
        <taxon>Cyanophyceae</taxon>
        <taxon>Oscillatoriophycideae</taxon>
        <taxon>Oscillatoriales</taxon>
    </lineage>
</organism>
<reference evidence="3" key="1">
    <citation type="journal article" date="2020" name="mSystems">
        <title>Genome- and Community-Level Interaction Insights into Carbon Utilization and Element Cycling Functions of Hydrothermarchaeota in Hydrothermal Sediment.</title>
        <authorList>
            <person name="Zhou Z."/>
            <person name="Liu Y."/>
            <person name="Xu W."/>
            <person name="Pan J."/>
            <person name="Luo Z.H."/>
            <person name="Li M."/>
        </authorList>
    </citation>
    <scope>NUCLEOTIDE SEQUENCE [LARGE SCALE GENOMIC DNA]</scope>
    <source>
        <strain evidence="3">SpSt-418</strain>
    </source>
</reference>
<dbReference type="InterPro" id="IPR006076">
    <property type="entry name" value="FAD-dep_OxRdtase"/>
</dbReference>
<sequence length="397" mass="42600">MTKSYDWIVVGAGFTGASLSYELAKQGLWVLLIEQHTHLQGATRYSYGGLAFWSGTTDLTRQICAEGEAIHRNLSAELEADTHFHDLDLLMTIGPDEDADAIYQFYQQFAKQPQRISPQAAGELEPLLNTEAIAAALVIPHGQIEPELATQAYVNAFLRVGGELYVGQVTGLSYGQLGQATGVICEQASFGAAHTVICAGAFSRALLKSAGIPTRVYFTHAEIIETAPQSDLQLRTMVSQADLKRFDLERSASIDALDPLWDEPGHEPAPPILDAGAIQLPDGRFRIGQLSRTLTDLEAAVERPSSEAQIRAGVRPLLPAIADLPGEWCRCQIAYSADQLPLVGAMPGVEGLHLFTGFSSPLAIAPALARRFAAQAVGGEDSLLVPLSPQRFAGAIS</sequence>
<protein>
    <submittedName>
        <fullName evidence="3">FAD-binding oxidoreductase</fullName>
    </submittedName>
</protein>
<dbReference type="InterPro" id="IPR036188">
    <property type="entry name" value="FAD/NAD-bd_sf"/>
</dbReference>
<evidence type="ECO:0000313" key="3">
    <source>
        <dbReference type="EMBL" id="HFN00040.1"/>
    </source>
</evidence>
<dbReference type="EMBL" id="DSRU01000284">
    <property type="protein sequence ID" value="HFN00040.1"/>
    <property type="molecule type" value="Genomic_DNA"/>
</dbReference>
<feature type="domain" description="FAD dependent oxidoreductase" evidence="2">
    <location>
        <begin position="6"/>
        <end position="374"/>
    </location>
</feature>
<gene>
    <name evidence="3" type="ORF">ENR64_20225</name>
</gene>
<proteinExistence type="predicted"/>
<dbReference type="GO" id="GO:0016491">
    <property type="term" value="F:oxidoreductase activity"/>
    <property type="evidence" value="ECO:0007669"/>
    <property type="project" value="UniProtKB-KW"/>
</dbReference>
<dbReference type="PANTHER" id="PTHR13847:SF287">
    <property type="entry name" value="FAD-DEPENDENT OXIDOREDUCTASE DOMAIN-CONTAINING PROTEIN 1"/>
    <property type="match status" value="1"/>
</dbReference>
<dbReference type="Gene3D" id="3.50.50.60">
    <property type="entry name" value="FAD/NAD(P)-binding domain"/>
    <property type="match status" value="1"/>
</dbReference>